<reference evidence="7 8" key="1">
    <citation type="journal article" date="2021" name="ISME J.">
        <title>Genomic evolution of the class Acidithiobacillia: deep-branching Proteobacteria living in extreme acidic conditions.</title>
        <authorList>
            <person name="Moya-Beltran A."/>
            <person name="Beard S."/>
            <person name="Rojas-Villalobos C."/>
            <person name="Issotta F."/>
            <person name="Gallardo Y."/>
            <person name="Ulloa R."/>
            <person name="Giaveno A."/>
            <person name="Degli Esposti M."/>
            <person name="Johnson D.B."/>
            <person name="Quatrini R."/>
        </authorList>
    </citation>
    <scope>NUCLEOTIDE SEQUENCE [LARGE SCALE GENOMIC DNA]</scope>
    <source>
        <strain evidence="7 8">RW2</strain>
    </source>
</reference>
<name>A0ABS6A168_9PROT</name>
<feature type="domain" description="N-acetyltransferase" evidence="6">
    <location>
        <begin position="3"/>
        <end position="160"/>
    </location>
</feature>
<dbReference type="EMBL" id="JAAOMP010000116">
    <property type="protein sequence ID" value="MBU2760410.1"/>
    <property type="molecule type" value="Genomic_DNA"/>
</dbReference>
<dbReference type="Pfam" id="PF13508">
    <property type="entry name" value="Acetyltransf_7"/>
    <property type="match status" value="1"/>
</dbReference>
<keyword evidence="8" id="KW-1185">Reference proteome</keyword>
<keyword evidence="3" id="KW-0808">Transferase</keyword>
<dbReference type="SUPFAM" id="SSF55729">
    <property type="entry name" value="Acyl-CoA N-acyltransferases (Nat)"/>
    <property type="match status" value="1"/>
</dbReference>
<evidence type="ECO:0000256" key="2">
    <source>
        <dbReference type="ARBA" id="ARBA00022649"/>
    </source>
</evidence>
<sequence length="164" mass="18348">MADRIELLNHQDGRTHFDCGNHALNVFLRDHAGQQQRRGVGKTYVAQRDDLPDILGFVTISVGQVASEALPSAHLPRYPVPILRVGRLAVDSRYQKQGIGQNLLSFALNLAIEFSERVDLYAVIVDAKCENAAHFYQRLGFTPTLDNPMCLYISISQLIRARST</sequence>
<dbReference type="PROSITE" id="PS51186">
    <property type="entry name" value="GNAT"/>
    <property type="match status" value="1"/>
</dbReference>
<keyword evidence="1" id="KW-0678">Repressor</keyword>
<gene>
    <name evidence="7" type="ORF">HAP95_09680</name>
</gene>
<evidence type="ECO:0000256" key="1">
    <source>
        <dbReference type="ARBA" id="ARBA00022491"/>
    </source>
</evidence>
<evidence type="ECO:0000259" key="6">
    <source>
        <dbReference type="PROSITE" id="PS51186"/>
    </source>
</evidence>
<keyword evidence="4" id="KW-0012">Acyltransferase</keyword>
<dbReference type="PANTHER" id="PTHR36449">
    <property type="entry name" value="ACETYLTRANSFERASE-RELATED"/>
    <property type="match status" value="1"/>
</dbReference>
<accession>A0ABS6A168</accession>
<dbReference type="Proteomes" id="UP000755654">
    <property type="component" value="Unassembled WGS sequence"/>
</dbReference>
<proteinExistence type="predicted"/>
<dbReference type="Gene3D" id="3.40.630.30">
    <property type="match status" value="1"/>
</dbReference>
<dbReference type="PANTHER" id="PTHR36449:SF1">
    <property type="entry name" value="ACETYLTRANSFERASE"/>
    <property type="match status" value="1"/>
</dbReference>
<organism evidence="7 8">
    <name type="scientific">Acidithiobacillus sulfurivorans</name>
    <dbReference type="NCBI Taxonomy" id="1958756"/>
    <lineage>
        <taxon>Bacteria</taxon>
        <taxon>Pseudomonadati</taxon>
        <taxon>Pseudomonadota</taxon>
        <taxon>Acidithiobacillia</taxon>
        <taxon>Acidithiobacillales</taxon>
        <taxon>Acidithiobacillaceae</taxon>
        <taxon>Acidithiobacillus</taxon>
    </lineage>
</organism>
<evidence type="ECO:0000256" key="4">
    <source>
        <dbReference type="ARBA" id="ARBA00023315"/>
    </source>
</evidence>
<evidence type="ECO:0000313" key="7">
    <source>
        <dbReference type="EMBL" id="MBU2760410.1"/>
    </source>
</evidence>
<keyword evidence="2" id="KW-1277">Toxin-antitoxin system</keyword>
<dbReference type="RefSeq" id="WP_215884020.1">
    <property type="nucleotide sequence ID" value="NZ_JAAOMP010000116.1"/>
</dbReference>
<dbReference type="InterPro" id="IPR016181">
    <property type="entry name" value="Acyl_CoA_acyltransferase"/>
</dbReference>
<dbReference type="InterPro" id="IPR000182">
    <property type="entry name" value="GNAT_dom"/>
</dbReference>
<comment type="catalytic activity">
    <reaction evidence="5">
        <text>glycyl-tRNA(Gly) + acetyl-CoA = N-acetylglycyl-tRNA(Gly) + CoA + H(+)</text>
        <dbReference type="Rhea" id="RHEA:81867"/>
        <dbReference type="Rhea" id="RHEA-COMP:9683"/>
        <dbReference type="Rhea" id="RHEA-COMP:19766"/>
        <dbReference type="ChEBI" id="CHEBI:15378"/>
        <dbReference type="ChEBI" id="CHEBI:57287"/>
        <dbReference type="ChEBI" id="CHEBI:57288"/>
        <dbReference type="ChEBI" id="CHEBI:78522"/>
        <dbReference type="ChEBI" id="CHEBI:232036"/>
    </reaction>
</comment>
<comment type="caution">
    <text evidence="7">The sequence shown here is derived from an EMBL/GenBank/DDBJ whole genome shotgun (WGS) entry which is preliminary data.</text>
</comment>
<evidence type="ECO:0000313" key="8">
    <source>
        <dbReference type="Proteomes" id="UP000755654"/>
    </source>
</evidence>
<dbReference type="CDD" id="cd04301">
    <property type="entry name" value="NAT_SF"/>
    <property type="match status" value="1"/>
</dbReference>
<evidence type="ECO:0000256" key="3">
    <source>
        <dbReference type="ARBA" id="ARBA00022679"/>
    </source>
</evidence>
<evidence type="ECO:0000256" key="5">
    <source>
        <dbReference type="ARBA" id="ARBA00049880"/>
    </source>
</evidence>
<protein>
    <submittedName>
        <fullName evidence="7">GNAT family N-acetyltransferase</fullName>
    </submittedName>
</protein>